<keyword evidence="3" id="KW-0326">Glycosidase</keyword>
<organism evidence="5 6">
    <name type="scientific">Pleurostoma richardsiae</name>
    <dbReference type="NCBI Taxonomy" id="41990"/>
    <lineage>
        <taxon>Eukaryota</taxon>
        <taxon>Fungi</taxon>
        <taxon>Dikarya</taxon>
        <taxon>Ascomycota</taxon>
        <taxon>Pezizomycotina</taxon>
        <taxon>Sordariomycetes</taxon>
        <taxon>Sordariomycetidae</taxon>
        <taxon>Calosphaeriales</taxon>
        <taxon>Pleurostomataceae</taxon>
        <taxon>Pleurostoma</taxon>
    </lineage>
</organism>
<dbReference type="PANTHER" id="PTHR12304:SF4">
    <property type="entry name" value="URIDINE NUCLEOSIDASE"/>
    <property type="match status" value="1"/>
</dbReference>
<reference evidence="5" key="1">
    <citation type="submission" date="2022-07" db="EMBL/GenBank/DDBJ databases">
        <title>Fungi with potential for degradation of polypropylene.</title>
        <authorList>
            <person name="Gostincar C."/>
        </authorList>
    </citation>
    <scope>NUCLEOTIDE SEQUENCE</scope>
    <source>
        <strain evidence="5">EXF-13308</strain>
    </source>
</reference>
<evidence type="ECO:0000259" key="4">
    <source>
        <dbReference type="Pfam" id="PF01156"/>
    </source>
</evidence>
<keyword evidence="6" id="KW-1185">Reference proteome</keyword>
<evidence type="ECO:0000313" key="5">
    <source>
        <dbReference type="EMBL" id="KAJ9130727.1"/>
    </source>
</evidence>
<dbReference type="InterPro" id="IPR023186">
    <property type="entry name" value="IUNH"/>
</dbReference>
<feature type="domain" description="Inosine/uridine-preferring nucleoside hydrolase" evidence="4">
    <location>
        <begin position="6"/>
        <end position="321"/>
    </location>
</feature>
<dbReference type="Pfam" id="PF01156">
    <property type="entry name" value="IU_nuc_hydro"/>
    <property type="match status" value="1"/>
</dbReference>
<evidence type="ECO:0000313" key="6">
    <source>
        <dbReference type="Proteomes" id="UP001174694"/>
    </source>
</evidence>
<dbReference type="EMBL" id="JANBVO010000080">
    <property type="protein sequence ID" value="KAJ9130727.1"/>
    <property type="molecule type" value="Genomic_DNA"/>
</dbReference>
<accession>A0AA38VG21</accession>
<evidence type="ECO:0000256" key="3">
    <source>
        <dbReference type="ARBA" id="ARBA00023295"/>
    </source>
</evidence>
<keyword evidence="2 5" id="KW-0378">Hydrolase</keyword>
<dbReference type="PANTHER" id="PTHR12304">
    <property type="entry name" value="INOSINE-URIDINE PREFERRING NUCLEOSIDE HYDROLASE"/>
    <property type="match status" value="1"/>
</dbReference>
<protein>
    <submittedName>
        <fullName evidence="5">Nucleoside hydrolase</fullName>
    </submittedName>
</protein>
<dbReference type="SUPFAM" id="SSF53590">
    <property type="entry name" value="Nucleoside hydrolase"/>
    <property type="match status" value="1"/>
</dbReference>
<dbReference type="AlphaFoldDB" id="A0AA38VG21"/>
<dbReference type="Gene3D" id="3.90.245.10">
    <property type="entry name" value="Ribonucleoside hydrolase-like"/>
    <property type="match status" value="1"/>
</dbReference>
<dbReference type="InterPro" id="IPR036452">
    <property type="entry name" value="Ribo_hydro-like"/>
</dbReference>
<name>A0AA38VG21_9PEZI</name>
<dbReference type="InterPro" id="IPR001910">
    <property type="entry name" value="Inosine/uridine_hydrolase_dom"/>
</dbReference>
<gene>
    <name evidence="5" type="ORF">NKR23_g12066</name>
</gene>
<proteinExistence type="inferred from homology"/>
<evidence type="ECO:0000256" key="2">
    <source>
        <dbReference type="ARBA" id="ARBA00022801"/>
    </source>
</evidence>
<dbReference type="GO" id="GO:0006152">
    <property type="term" value="P:purine nucleoside catabolic process"/>
    <property type="evidence" value="ECO:0007669"/>
    <property type="project" value="TreeGrafter"/>
</dbReference>
<dbReference type="GO" id="GO:0008477">
    <property type="term" value="F:purine nucleosidase activity"/>
    <property type="evidence" value="ECO:0007669"/>
    <property type="project" value="TreeGrafter"/>
</dbReference>
<comment type="similarity">
    <text evidence="1">Belongs to the IUNH family.</text>
</comment>
<dbReference type="Proteomes" id="UP001174694">
    <property type="component" value="Unassembled WGS sequence"/>
</dbReference>
<comment type="caution">
    <text evidence="5">The sequence shown here is derived from an EMBL/GenBank/DDBJ whole genome shotgun (WGS) entry which is preliminary data.</text>
</comment>
<dbReference type="GO" id="GO:0005829">
    <property type="term" value="C:cytosol"/>
    <property type="evidence" value="ECO:0007669"/>
    <property type="project" value="TreeGrafter"/>
</dbReference>
<evidence type="ECO:0000256" key="1">
    <source>
        <dbReference type="ARBA" id="ARBA00009176"/>
    </source>
</evidence>
<sequence>MPLMDVIIDCDPGIDDSVAILFALSSARLRVHAITTVSGNLQADACAQNALKILTLSSRPEAAKIPVAKGRQTPLVRPYPRDPFSHGVDGLGELGIAVSPLIEDPRFAPDVIIDTTNAVFNASGGLSKLNILCLGPLTNIALAVMKDPSLPSKVDRVLCIAGSFGFHATGSTRSTGDNPVSEWNVYVDPEAADMVFKAGFNLFALGLDVATRPDVEFSSKHLQELAKAKDRGIPAAAFLLGVIEWGHSLNFNTWCTTIDSTAVATLLDPEIMTFEPVRVAVETTSKLSLGQTIVDRREKFTWTHLPVIKAASDIDSQRFLDLLVNTICST</sequence>